<reference evidence="9 11" key="1">
    <citation type="journal article" date="2015" name="Sci. Rep.">
        <title>A comparative genomics and reductive dehalogenase gene transcription study of two chloroethene-respiring bacteria, Dehalococcoides mccartyi strains MB and 11a.</title>
        <authorList>
            <person name="Low A."/>
            <person name="Shen Z."/>
            <person name="Cheng D."/>
            <person name="Rogers M.J."/>
            <person name="Lee P.K."/>
            <person name="He J."/>
        </authorList>
    </citation>
    <scope>NUCLEOTIDE SEQUENCE [LARGE SCALE GENOMIC DNA]</scope>
    <source>
        <strain evidence="9 11">MB</strain>
    </source>
</reference>
<dbReference type="AlphaFoldDB" id="A0A0V8M4B9"/>
<dbReference type="GO" id="GO:0051539">
    <property type="term" value="F:4 iron, 4 sulfur cluster binding"/>
    <property type="evidence" value="ECO:0007669"/>
    <property type="project" value="UniProtKB-KW"/>
</dbReference>
<dbReference type="Gene3D" id="3.30.70.3270">
    <property type="match status" value="1"/>
</dbReference>
<gene>
    <name evidence="9" type="primary">porD</name>
    <name evidence="9" type="ORF">DA01_00635</name>
    <name evidence="8" type="ORF">DEHALATV1_0565</name>
    <name evidence="10" type="ORF">VLL09_01820</name>
</gene>
<evidence type="ECO:0000256" key="3">
    <source>
        <dbReference type="ARBA" id="ARBA00022723"/>
    </source>
</evidence>
<keyword evidence="9" id="KW-0670">Pyruvate</keyword>
<feature type="domain" description="4Fe-4S ferredoxin-type" evidence="7">
    <location>
        <begin position="36"/>
        <end position="65"/>
    </location>
</feature>
<dbReference type="Gene3D" id="3.30.70.20">
    <property type="match status" value="1"/>
</dbReference>
<evidence type="ECO:0000256" key="4">
    <source>
        <dbReference type="ARBA" id="ARBA00022737"/>
    </source>
</evidence>
<evidence type="ECO:0000313" key="10">
    <source>
        <dbReference type="EMBL" id="WRO07645.1"/>
    </source>
</evidence>
<dbReference type="GO" id="GO:0046872">
    <property type="term" value="F:metal ion binding"/>
    <property type="evidence" value="ECO:0007669"/>
    <property type="project" value="UniProtKB-KW"/>
</dbReference>
<dbReference type="PANTHER" id="PTHR43724">
    <property type="entry name" value="PYRUVATE SYNTHASE SUBUNIT PORD"/>
    <property type="match status" value="1"/>
</dbReference>
<dbReference type="Proteomes" id="UP001327986">
    <property type="component" value="Chromosome"/>
</dbReference>
<keyword evidence="9" id="KW-0560">Oxidoreductase</keyword>
<evidence type="ECO:0000256" key="6">
    <source>
        <dbReference type="ARBA" id="ARBA00023014"/>
    </source>
</evidence>
<evidence type="ECO:0000256" key="5">
    <source>
        <dbReference type="ARBA" id="ARBA00023004"/>
    </source>
</evidence>
<feature type="domain" description="4Fe-4S ferredoxin-type" evidence="7">
    <location>
        <begin position="66"/>
        <end position="95"/>
    </location>
</feature>
<dbReference type="InterPro" id="IPR017896">
    <property type="entry name" value="4Fe4S_Fe-S-bd"/>
</dbReference>
<dbReference type="GeneID" id="3229984"/>
<evidence type="ECO:0000313" key="11">
    <source>
        <dbReference type="Proteomes" id="UP000053577"/>
    </source>
</evidence>
<dbReference type="Pfam" id="PF14697">
    <property type="entry name" value="Fer4_21"/>
    <property type="match status" value="1"/>
</dbReference>
<dbReference type="Proteomes" id="UP000218257">
    <property type="component" value="Chromosome"/>
</dbReference>
<dbReference type="EMBL" id="CP141531">
    <property type="protein sequence ID" value="WRO07645.1"/>
    <property type="molecule type" value="Genomic_DNA"/>
</dbReference>
<evidence type="ECO:0000256" key="1">
    <source>
        <dbReference type="ARBA" id="ARBA00001966"/>
    </source>
</evidence>
<dbReference type="Proteomes" id="UP000053577">
    <property type="component" value="Unassembled WGS sequence"/>
</dbReference>
<dbReference type="eggNOG" id="COG1144">
    <property type="taxonomic scope" value="Bacteria"/>
</dbReference>
<organism evidence="9 11">
    <name type="scientific">Dehalococcoides mccartyi</name>
    <dbReference type="NCBI Taxonomy" id="61435"/>
    <lineage>
        <taxon>Bacteria</taxon>
        <taxon>Bacillati</taxon>
        <taxon>Chloroflexota</taxon>
        <taxon>Dehalococcoidia</taxon>
        <taxon>Dehalococcoidales</taxon>
        <taxon>Dehalococcoidaceae</taxon>
        <taxon>Dehalococcoides</taxon>
    </lineage>
</organism>
<dbReference type="OrthoDB" id="9803192at2"/>
<dbReference type="PANTHER" id="PTHR43724:SF1">
    <property type="entry name" value="PYRUVATE SYNTHASE SUBUNIT PORD"/>
    <property type="match status" value="1"/>
</dbReference>
<evidence type="ECO:0000313" key="8">
    <source>
        <dbReference type="EMBL" id="BAZ97193.1"/>
    </source>
</evidence>
<evidence type="ECO:0000313" key="12">
    <source>
        <dbReference type="Proteomes" id="UP000218257"/>
    </source>
</evidence>
<dbReference type="RefSeq" id="WP_041223350.1">
    <property type="nucleotide sequence ID" value="NZ_AP017649.1"/>
</dbReference>
<dbReference type="PROSITE" id="PS00198">
    <property type="entry name" value="4FE4S_FER_1"/>
    <property type="match status" value="1"/>
</dbReference>
<dbReference type="EMBL" id="JGYD01000010">
    <property type="protein sequence ID" value="KSV18516.1"/>
    <property type="molecule type" value="Genomic_DNA"/>
</dbReference>
<dbReference type="EMBL" id="AP017649">
    <property type="protein sequence ID" value="BAZ97193.1"/>
    <property type="molecule type" value="Genomic_DNA"/>
</dbReference>
<evidence type="ECO:0000259" key="7">
    <source>
        <dbReference type="PROSITE" id="PS51379"/>
    </source>
</evidence>
<dbReference type="GO" id="GO:0019164">
    <property type="term" value="F:pyruvate synthase activity"/>
    <property type="evidence" value="ECO:0007669"/>
    <property type="project" value="UniProtKB-EC"/>
</dbReference>
<dbReference type="NCBIfam" id="TIGR02179">
    <property type="entry name" value="PorD_KorD"/>
    <property type="match status" value="1"/>
</dbReference>
<evidence type="ECO:0000313" key="9">
    <source>
        <dbReference type="EMBL" id="KSV18516.1"/>
    </source>
</evidence>
<dbReference type="InterPro" id="IPR011898">
    <property type="entry name" value="PorD_KorD"/>
</dbReference>
<comment type="cofactor">
    <cofactor evidence="1">
        <name>[4Fe-4S] cluster</name>
        <dbReference type="ChEBI" id="CHEBI:49883"/>
    </cofactor>
</comment>
<keyword evidence="5" id="KW-0408">Iron</keyword>
<dbReference type="EC" id="1.2.7.1" evidence="9"/>
<dbReference type="SUPFAM" id="SSF54862">
    <property type="entry name" value="4Fe-4S ferredoxins"/>
    <property type="match status" value="1"/>
</dbReference>
<keyword evidence="6" id="KW-0411">Iron-sulfur</keyword>
<keyword evidence="4" id="KW-0677">Repeat</keyword>
<sequence length="98" mass="11038">MAKQENKITWQEMTPGCIVSEPGNASQYKTGDWRSQLPVHNFKKCIKCGLCYVFCPEACINETKEGFFEADLFYCKGCGICAHECPTGAIVMKDEEEK</sequence>
<reference evidence="8 12" key="2">
    <citation type="journal article" date="2017" name="Sci. Rep.">
        <title>Isolation and genomic characterization of a Dehalococcoides strain suggests genomic rearrangement during culture.</title>
        <authorList>
            <person name="Yohda M."/>
            <person name="Ikegami K."/>
            <person name="Aita Y."/>
            <person name="Kitajima M."/>
            <person name="Takechi A."/>
            <person name="Iwamoto M."/>
            <person name="Fukuda T."/>
            <person name="Tamura N."/>
            <person name="Shibasaki J."/>
            <person name="Koike S."/>
            <person name="Komatsu D."/>
            <person name="Miyagi S."/>
            <person name="Nishimura M."/>
            <person name="Uchino Y."/>
            <person name="Shiroma A."/>
            <person name="Shimoji M."/>
            <person name="Tamotsu H."/>
            <person name="Ashimine N."/>
            <person name="Shinzato M."/>
            <person name="Ohki S."/>
            <person name="Nakano K."/>
            <person name="Teruya K."/>
            <person name="Satou K."/>
            <person name="Hirano T."/>
            <person name="Yagi O."/>
        </authorList>
    </citation>
    <scope>NUCLEOTIDE SEQUENCE [LARGE SCALE GENOMIC DNA]</scope>
    <source>
        <strain evidence="8 12">UCH-ATV1</strain>
    </source>
</reference>
<keyword evidence="2" id="KW-0004">4Fe-4S</keyword>
<evidence type="ECO:0000256" key="2">
    <source>
        <dbReference type="ARBA" id="ARBA00022485"/>
    </source>
</evidence>
<keyword evidence="3" id="KW-0479">Metal-binding</keyword>
<reference evidence="10" key="3">
    <citation type="submission" date="2023-12" db="EMBL/GenBank/DDBJ databases">
        <title>Isolation of organohalide respiring bacteria Dehalococcoides mccartyi strain GPTCE1 in groundwater collected near a chemical plant in Suzhou, China.</title>
        <authorList>
            <person name="Liu G."/>
        </authorList>
    </citation>
    <scope>NUCLEOTIDE SEQUENCE</scope>
    <source>
        <strain evidence="10">GPTCE1</strain>
    </source>
</reference>
<dbReference type="PROSITE" id="PS51379">
    <property type="entry name" value="4FE4S_FER_2"/>
    <property type="match status" value="2"/>
</dbReference>
<dbReference type="PATRIC" id="fig|243164.10.peg.696"/>
<proteinExistence type="predicted"/>
<dbReference type="InterPro" id="IPR017900">
    <property type="entry name" value="4Fe4S_Fe_S_CS"/>
</dbReference>
<accession>A0A0V8M4B9</accession>
<protein>
    <submittedName>
        <fullName evidence="10">4Fe-4S binding protein</fullName>
    </submittedName>
    <submittedName>
        <fullName evidence="9">Pyruvate ferredoxin oxidoreductase</fullName>
        <ecNumber evidence="9">1.2.7.1</ecNumber>
    </submittedName>
    <submittedName>
        <fullName evidence="8">Pyruvic-ferredoxin oxidoreductase delta subunit</fullName>
    </submittedName>
</protein>
<name>A0A0V8M4B9_9CHLR</name>